<dbReference type="PROSITE" id="PS51217">
    <property type="entry name" value="UVRD_HELICASE_CTER"/>
    <property type="match status" value="1"/>
</dbReference>
<keyword evidence="16" id="KW-1185">Reference proteome</keyword>
<keyword evidence="3 12" id="KW-0378">Hydrolase</keyword>
<dbReference type="InterPro" id="IPR014016">
    <property type="entry name" value="UvrD-like_ATP-bd"/>
</dbReference>
<organism evidence="15 16">
    <name type="scientific">Desulfosudis oleivorans (strain DSM 6200 / JCM 39069 / Hxd3)</name>
    <name type="common">Desulfococcus oleovorans</name>
    <dbReference type="NCBI Taxonomy" id="96561"/>
    <lineage>
        <taxon>Bacteria</taxon>
        <taxon>Pseudomonadati</taxon>
        <taxon>Thermodesulfobacteriota</taxon>
        <taxon>Desulfobacteria</taxon>
        <taxon>Desulfobacterales</taxon>
        <taxon>Desulfosudaceae</taxon>
        <taxon>Desulfosudis</taxon>
    </lineage>
</organism>
<feature type="binding site" evidence="12">
    <location>
        <begin position="24"/>
        <end position="31"/>
    </location>
    <ligand>
        <name>ATP</name>
        <dbReference type="ChEBI" id="CHEBI:30616"/>
    </ligand>
</feature>
<evidence type="ECO:0000256" key="7">
    <source>
        <dbReference type="ARBA" id="ARBA00023235"/>
    </source>
</evidence>
<reference evidence="15 16" key="1">
    <citation type="submission" date="2007-10" db="EMBL/GenBank/DDBJ databases">
        <title>Complete sequence of Desulfococcus oleovorans Hxd3.</title>
        <authorList>
            <consortium name="US DOE Joint Genome Institute"/>
            <person name="Copeland A."/>
            <person name="Lucas S."/>
            <person name="Lapidus A."/>
            <person name="Barry K."/>
            <person name="Glavina del Rio T."/>
            <person name="Dalin E."/>
            <person name="Tice H."/>
            <person name="Pitluck S."/>
            <person name="Kiss H."/>
            <person name="Brettin T."/>
            <person name="Bruce D."/>
            <person name="Detter J.C."/>
            <person name="Han C."/>
            <person name="Schmutz J."/>
            <person name="Larimer F."/>
            <person name="Land M."/>
            <person name="Hauser L."/>
            <person name="Kyrpides N."/>
            <person name="Kim E."/>
            <person name="Wawrik B."/>
            <person name="Richardson P."/>
        </authorList>
    </citation>
    <scope>NUCLEOTIDE SEQUENCE [LARGE SCALE GENOMIC DNA]</scope>
    <source>
        <strain evidence="16">DSM 6200 / JCM 39069 / Hxd3</strain>
    </source>
</reference>
<dbReference type="InterPro" id="IPR027417">
    <property type="entry name" value="P-loop_NTPase"/>
</dbReference>
<gene>
    <name evidence="15" type="ordered locus">Dole_2115</name>
</gene>
<evidence type="ECO:0000256" key="9">
    <source>
        <dbReference type="ARBA" id="ARBA00034808"/>
    </source>
</evidence>
<dbReference type="KEGG" id="dol:Dole_2115"/>
<sequence length="616" mass="70654">MKMKLSPQQEAAVLHMGSPALVTAGAGSGKTRTLTAKIAHLISLGYPPERILAITFTNKAADEMKRRLVALTGIPETGFPWVRTYHSACYKILCVHCGLLGYTTPLQIYDTYHQRKTITDVLIRMNHDKKFVPTILNHISKAKNSGNPGAYLDAYPFISYVRLADAYELYERMLKEKNAVDFDNILLCVRDILRDHDDVRRRYQERFEFILVDEYQDTNNLQEDLTGLLCRGDNLFCVGDDWQAIYSFRGSNMRHFLSFEQRYADARVFKLEQNYRSADTIVRVANDIIDYNHDKMDKTCFSEESGGTVEIYEFDDEVEEARWVARKAEELNEDGVPYDAMAVLYRTKFTSLYFEHAFRRAGIPYHLLGDRGFYDRKEVMDINSYLMAAVFEKDDTAFERIINIPRRGVGAKTLASINDMRTGAMSLQAAVHLALAERRLSDKVYQALSDLMALLDDIRDMRPDAAIREVIERIGYLNYLKQYADAGSMDFTEKVENIDQLISAAARMESLTAYLEEAALIREDKDDEEGGFGVNLATIHAAKGLEFHTVFVVGCEENLLPHWKSLEEEDDLQEERRLMYVAATRAARCLFLTAAGFRKGQFNRRSRFLFEIERSL</sequence>
<dbReference type="GO" id="GO:0000725">
    <property type="term" value="P:recombinational repair"/>
    <property type="evidence" value="ECO:0007669"/>
    <property type="project" value="TreeGrafter"/>
</dbReference>
<dbReference type="EC" id="5.6.2.4" evidence="9"/>
<dbReference type="Gene3D" id="1.10.486.10">
    <property type="entry name" value="PCRA, domain 4"/>
    <property type="match status" value="1"/>
</dbReference>
<dbReference type="Pfam" id="PF00580">
    <property type="entry name" value="UvrD-helicase"/>
    <property type="match status" value="1"/>
</dbReference>
<dbReference type="Gene3D" id="3.40.50.300">
    <property type="entry name" value="P-loop containing nucleotide triphosphate hydrolases"/>
    <property type="match status" value="2"/>
</dbReference>
<evidence type="ECO:0000256" key="10">
    <source>
        <dbReference type="ARBA" id="ARBA00034923"/>
    </source>
</evidence>
<protein>
    <recommendedName>
        <fullName evidence="9">DNA 3'-5' helicase</fullName>
        <ecNumber evidence="9">5.6.2.4</ecNumber>
    </recommendedName>
    <alternativeName>
        <fullName evidence="10">DNA 3'-5' helicase II</fullName>
    </alternativeName>
</protein>
<dbReference type="PROSITE" id="PS51198">
    <property type="entry name" value="UVRD_HELICASE_ATP_BIND"/>
    <property type="match status" value="1"/>
</dbReference>
<evidence type="ECO:0000256" key="2">
    <source>
        <dbReference type="ARBA" id="ARBA00022741"/>
    </source>
</evidence>
<comment type="similarity">
    <text evidence="1">Belongs to the helicase family. UvrD subfamily.</text>
</comment>
<dbReference type="GO" id="GO:0043138">
    <property type="term" value="F:3'-5' DNA helicase activity"/>
    <property type="evidence" value="ECO:0007669"/>
    <property type="project" value="UniProtKB-EC"/>
</dbReference>
<dbReference type="RefSeq" id="WP_012175531.1">
    <property type="nucleotide sequence ID" value="NC_009943.1"/>
</dbReference>
<dbReference type="PANTHER" id="PTHR11070">
    <property type="entry name" value="UVRD / RECB / PCRA DNA HELICASE FAMILY MEMBER"/>
    <property type="match status" value="1"/>
</dbReference>
<evidence type="ECO:0000256" key="5">
    <source>
        <dbReference type="ARBA" id="ARBA00022840"/>
    </source>
</evidence>
<dbReference type="eggNOG" id="COG0210">
    <property type="taxonomic scope" value="Bacteria"/>
</dbReference>
<dbReference type="GO" id="GO:0003677">
    <property type="term" value="F:DNA binding"/>
    <property type="evidence" value="ECO:0007669"/>
    <property type="project" value="UniProtKB-KW"/>
</dbReference>
<dbReference type="Gene3D" id="1.10.10.160">
    <property type="match status" value="1"/>
</dbReference>
<dbReference type="PANTHER" id="PTHR11070:SF2">
    <property type="entry name" value="ATP-DEPENDENT DNA HELICASE SRS2"/>
    <property type="match status" value="1"/>
</dbReference>
<proteinExistence type="inferred from homology"/>
<dbReference type="GO" id="GO:0016887">
    <property type="term" value="F:ATP hydrolysis activity"/>
    <property type="evidence" value="ECO:0007669"/>
    <property type="project" value="RHEA"/>
</dbReference>
<dbReference type="GO" id="GO:0005524">
    <property type="term" value="F:ATP binding"/>
    <property type="evidence" value="ECO:0007669"/>
    <property type="project" value="UniProtKB-UniRule"/>
</dbReference>
<keyword evidence="5 12" id="KW-0067">ATP-binding</keyword>
<comment type="catalytic activity">
    <reaction evidence="8">
        <text>Couples ATP hydrolysis with the unwinding of duplex DNA by translocating in the 3'-5' direction.</text>
        <dbReference type="EC" id="5.6.2.4"/>
    </reaction>
</comment>
<dbReference type="HOGENOM" id="CLU_394245_0_0_7"/>
<dbReference type="CDD" id="cd17932">
    <property type="entry name" value="DEXQc_UvrD"/>
    <property type="match status" value="1"/>
</dbReference>
<dbReference type="AlphaFoldDB" id="A8ZTY6"/>
<feature type="domain" description="UvrD-like helicase ATP-binding" evidence="13">
    <location>
        <begin position="3"/>
        <end position="278"/>
    </location>
</feature>
<keyword evidence="7" id="KW-0413">Isomerase</keyword>
<evidence type="ECO:0000256" key="6">
    <source>
        <dbReference type="ARBA" id="ARBA00023125"/>
    </source>
</evidence>
<evidence type="ECO:0000256" key="1">
    <source>
        <dbReference type="ARBA" id="ARBA00009922"/>
    </source>
</evidence>
<accession>A8ZTY6</accession>
<dbReference type="InterPro" id="IPR000212">
    <property type="entry name" value="DNA_helicase_UvrD/REP"/>
</dbReference>
<evidence type="ECO:0000256" key="12">
    <source>
        <dbReference type="PROSITE-ProRule" id="PRU00560"/>
    </source>
</evidence>
<evidence type="ECO:0000256" key="3">
    <source>
        <dbReference type="ARBA" id="ARBA00022801"/>
    </source>
</evidence>
<name>A8ZTY6_DESOH</name>
<evidence type="ECO:0000313" key="15">
    <source>
        <dbReference type="EMBL" id="ABW67919.1"/>
    </source>
</evidence>
<keyword evidence="6" id="KW-0238">DNA-binding</keyword>
<comment type="catalytic activity">
    <reaction evidence="11">
        <text>ATP + H2O = ADP + phosphate + H(+)</text>
        <dbReference type="Rhea" id="RHEA:13065"/>
        <dbReference type="ChEBI" id="CHEBI:15377"/>
        <dbReference type="ChEBI" id="CHEBI:15378"/>
        <dbReference type="ChEBI" id="CHEBI:30616"/>
        <dbReference type="ChEBI" id="CHEBI:43474"/>
        <dbReference type="ChEBI" id="CHEBI:456216"/>
        <dbReference type="EC" id="5.6.2.4"/>
    </reaction>
</comment>
<evidence type="ECO:0000259" key="13">
    <source>
        <dbReference type="PROSITE" id="PS51198"/>
    </source>
</evidence>
<evidence type="ECO:0000259" key="14">
    <source>
        <dbReference type="PROSITE" id="PS51217"/>
    </source>
</evidence>
<dbReference type="Pfam" id="PF13361">
    <property type="entry name" value="UvrD_C"/>
    <property type="match status" value="1"/>
</dbReference>
<keyword evidence="4 12" id="KW-0347">Helicase</keyword>
<evidence type="ECO:0000256" key="4">
    <source>
        <dbReference type="ARBA" id="ARBA00022806"/>
    </source>
</evidence>
<dbReference type="STRING" id="96561.Dole_2115"/>
<evidence type="ECO:0000256" key="8">
    <source>
        <dbReference type="ARBA" id="ARBA00034617"/>
    </source>
</evidence>
<dbReference type="InterPro" id="IPR014017">
    <property type="entry name" value="DNA_helicase_UvrD-like_C"/>
</dbReference>
<keyword evidence="2 12" id="KW-0547">Nucleotide-binding</keyword>
<evidence type="ECO:0000313" key="16">
    <source>
        <dbReference type="Proteomes" id="UP000008561"/>
    </source>
</evidence>
<dbReference type="SUPFAM" id="SSF52540">
    <property type="entry name" value="P-loop containing nucleoside triphosphate hydrolases"/>
    <property type="match status" value="1"/>
</dbReference>
<dbReference type="EMBL" id="CP000859">
    <property type="protein sequence ID" value="ABW67919.1"/>
    <property type="molecule type" value="Genomic_DNA"/>
</dbReference>
<evidence type="ECO:0000256" key="11">
    <source>
        <dbReference type="ARBA" id="ARBA00048988"/>
    </source>
</evidence>
<dbReference type="Proteomes" id="UP000008561">
    <property type="component" value="Chromosome"/>
</dbReference>
<dbReference type="InterPro" id="IPR013986">
    <property type="entry name" value="DExx_box_DNA_helicase_dom_sf"/>
</dbReference>
<feature type="domain" description="UvrD-like helicase C-terminal" evidence="14">
    <location>
        <begin position="279"/>
        <end position="544"/>
    </location>
</feature>